<accession>A0ABX4CUA2</accession>
<gene>
    <name evidence="2" type="ORF">B0A81_11250</name>
</gene>
<evidence type="ECO:0000259" key="1">
    <source>
        <dbReference type="Pfam" id="PF12146"/>
    </source>
</evidence>
<comment type="caution">
    <text evidence="2">The sequence shown here is derived from an EMBL/GenBank/DDBJ whole genome shotgun (WGS) entry which is preliminary data.</text>
</comment>
<name>A0ABX4CUA2_9FLAO</name>
<evidence type="ECO:0000313" key="2">
    <source>
        <dbReference type="EMBL" id="OXB07320.1"/>
    </source>
</evidence>
<evidence type="ECO:0000313" key="3">
    <source>
        <dbReference type="Proteomes" id="UP000198381"/>
    </source>
</evidence>
<dbReference type="PANTHER" id="PTHR43265">
    <property type="entry name" value="ESTERASE ESTD"/>
    <property type="match status" value="1"/>
</dbReference>
<feature type="domain" description="Serine aminopeptidase S33" evidence="1">
    <location>
        <begin position="76"/>
        <end position="182"/>
    </location>
</feature>
<dbReference type="Gene3D" id="3.40.50.1820">
    <property type="entry name" value="alpha/beta hydrolase"/>
    <property type="match status" value="1"/>
</dbReference>
<dbReference type="SUPFAM" id="SSF53474">
    <property type="entry name" value="alpha/beta-Hydrolases"/>
    <property type="match status" value="1"/>
</dbReference>
<proteinExistence type="predicted"/>
<dbReference type="InterPro" id="IPR022742">
    <property type="entry name" value="Hydrolase_4"/>
</dbReference>
<dbReference type="EMBL" id="MUHD01000020">
    <property type="protein sequence ID" value="OXB07320.1"/>
    <property type="molecule type" value="Genomic_DNA"/>
</dbReference>
<dbReference type="RefSeq" id="WP_165768059.1">
    <property type="nucleotide sequence ID" value="NZ_MUHD01000020.1"/>
</dbReference>
<dbReference type="InterPro" id="IPR029058">
    <property type="entry name" value="AB_hydrolase_fold"/>
</dbReference>
<reference evidence="2 3" key="1">
    <citation type="submission" date="2016-11" db="EMBL/GenBank/DDBJ databases">
        <title>Whole genomes of Flavobacteriaceae.</title>
        <authorList>
            <person name="Stine C."/>
            <person name="Li C."/>
            <person name="Tadesse D."/>
        </authorList>
    </citation>
    <scope>NUCLEOTIDE SEQUENCE [LARGE SCALE GENOMIC DNA]</scope>
    <source>
        <strain evidence="2 3">CCUG 60112</strain>
    </source>
</reference>
<dbReference type="PANTHER" id="PTHR43265:SF1">
    <property type="entry name" value="ESTERASE ESTD"/>
    <property type="match status" value="1"/>
</dbReference>
<dbReference type="Pfam" id="PF12146">
    <property type="entry name" value="Hydrolase_4"/>
    <property type="match status" value="1"/>
</dbReference>
<sequence length="290" mass="33073">MSKKYILETYPFWIKKLFLFLLFISFNKINSQNNSNSVREIKNIDQYNSEEIDFMDSEENVKLSGTLLFPKTGYSKIVIITPGSGQNDRNSHDVLAEELLKNQIAVYRFDDRGVGKSGGNVNFSVDQIIKDLYYALDNIQKIDSLSKKQIGALGHSLGGIATIDAYQQGFKLDFLILMSTPIEKFKSFDKPQYSSRSNPKIKVSTKVLFENLKIPMLFIAGTNDSFFDSKKTAELVNALNNKNIDVEILNGLNHFLKAGTDDWKKTKKYSDLYEIDRQALDKIVNWTSKI</sequence>
<keyword evidence="3" id="KW-1185">Reference proteome</keyword>
<dbReference type="Proteomes" id="UP000198381">
    <property type="component" value="Unassembled WGS sequence"/>
</dbReference>
<organism evidence="2 3">
    <name type="scientific">Flavobacterium plurextorum</name>
    <dbReference type="NCBI Taxonomy" id="1114867"/>
    <lineage>
        <taxon>Bacteria</taxon>
        <taxon>Pseudomonadati</taxon>
        <taxon>Bacteroidota</taxon>
        <taxon>Flavobacteriia</taxon>
        <taxon>Flavobacteriales</taxon>
        <taxon>Flavobacteriaceae</taxon>
        <taxon>Flavobacterium</taxon>
    </lineage>
</organism>
<protein>
    <recommendedName>
        <fullName evidence="1">Serine aminopeptidase S33 domain-containing protein</fullName>
    </recommendedName>
</protein>
<dbReference type="InterPro" id="IPR053145">
    <property type="entry name" value="AB_hydrolase_Est10"/>
</dbReference>